<name>G0PJ80_CAEBE</name>
<dbReference type="eggNOG" id="ENOG502T3GK">
    <property type="taxonomic scope" value="Eukaryota"/>
</dbReference>
<reference evidence="3" key="1">
    <citation type="submission" date="2011-07" db="EMBL/GenBank/DDBJ databases">
        <authorList>
            <consortium name="Caenorhabditis brenneri Sequencing and Analysis Consortium"/>
            <person name="Wilson R.K."/>
        </authorList>
    </citation>
    <scope>NUCLEOTIDE SEQUENCE [LARGE SCALE GENOMIC DNA]</scope>
    <source>
        <strain evidence="3">PB2801</strain>
    </source>
</reference>
<organism evidence="3">
    <name type="scientific">Caenorhabditis brenneri</name>
    <name type="common">Nematode worm</name>
    <dbReference type="NCBI Taxonomy" id="135651"/>
    <lineage>
        <taxon>Eukaryota</taxon>
        <taxon>Metazoa</taxon>
        <taxon>Ecdysozoa</taxon>
        <taxon>Nematoda</taxon>
        <taxon>Chromadorea</taxon>
        <taxon>Rhabditida</taxon>
        <taxon>Rhabditina</taxon>
        <taxon>Rhabditomorpha</taxon>
        <taxon>Rhabditoidea</taxon>
        <taxon>Rhabditidae</taxon>
        <taxon>Peloderinae</taxon>
        <taxon>Caenorhabditis</taxon>
    </lineage>
</organism>
<dbReference type="HOGENOM" id="CLU_894964_0_0_1"/>
<keyword evidence="3" id="KW-1185">Reference proteome</keyword>
<sequence length="308" mass="34483">MSYCRLEDAGVYRATLEAMLFGTVTQEVEDPKFDDSVLEKKAKNANDLVKRFEKNLKLEDVEVKESEAAEEVQAKLDVQPTKPRSRIPSMEEFIDGILRASSPIPQVQVEKEAAVQLQETPILQYHPVRQDLDFAILDTTMSYRPTPGRAKVAEAKGPTTPRTKATILKESPDSAYYSTGSSTSSAATTPAGSSQVKEEELDIYLKLGRAQLHEQIKTYSTWDAQNLRSIATKVSTIRLSALKKAVLDCPTTQLMTQIYEKCAIGPVNKELDTIAVSIFHLLDEQVHVERISVLEEYVVMKYCKKTIH</sequence>
<protein>
    <submittedName>
        <fullName evidence="2">Uncharacterized protein</fullName>
    </submittedName>
</protein>
<dbReference type="AlphaFoldDB" id="G0PJ80"/>
<dbReference type="OMA" id="MLYTPRT"/>
<dbReference type="OrthoDB" id="5820180at2759"/>
<evidence type="ECO:0000256" key="1">
    <source>
        <dbReference type="SAM" id="MobiDB-lite"/>
    </source>
</evidence>
<proteinExistence type="predicted"/>
<dbReference type="InParanoid" id="G0PJ80"/>
<feature type="compositionally biased region" description="Low complexity" evidence="1">
    <location>
        <begin position="174"/>
        <end position="194"/>
    </location>
</feature>
<evidence type="ECO:0000313" key="3">
    <source>
        <dbReference type="Proteomes" id="UP000008068"/>
    </source>
</evidence>
<gene>
    <name evidence="2" type="ORF">CAEBREN_15179</name>
</gene>
<feature type="region of interest" description="Disordered" evidence="1">
    <location>
        <begin position="169"/>
        <end position="194"/>
    </location>
</feature>
<accession>G0PJ80</accession>
<dbReference type="Proteomes" id="UP000008068">
    <property type="component" value="Unassembled WGS sequence"/>
</dbReference>
<evidence type="ECO:0000313" key="2">
    <source>
        <dbReference type="EMBL" id="EGT58806.1"/>
    </source>
</evidence>
<dbReference type="EMBL" id="GL380651">
    <property type="protein sequence ID" value="EGT58806.1"/>
    <property type="molecule type" value="Genomic_DNA"/>
</dbReference>